<comment type="caution">
    <text evidence="2">The sequence shown here is derived from an EMBL/GenBank/DDBJ whole genome shotgun (WGS) entry which is preliminary data.</text>
</comment>
<feature type="compositionally biased region" description="Basic and acidic residues" evidence="1">
    <location>
        <begin position="175"/>
        <end position="189"/>
    </location>
</feature>
<accession>A0A917JU15</accession>
<reference evidence="2" key="2">
    <citation type="submission" date="2020-09" db="EMBL/GenBank/DDBJ databases">
        <authorList>
            <person name="Sun Q."/>
            <person name="Ohkuma M."/>
        </authorList>
    </citation>
    <scope>NUCLEOTIDE SEQUENCE</scope>
    <source>
        <strain evidence="2">JCM 13919</strain>
    </source>
</reference>
<reference evidence="2" key="1">
    <citation type="journal article" date="2014" name="Int. J. Syst. Evol. Microbiol.">
        <title>Complete genome sequence of Corynebacterium casei LMG S-19264T (=DSM 44701T), isolated from a smear-ripened cheese.</title>
        <authorList>
            <consortium name="US DOE Joint Genome Institute (JGI-PGF)"/>
            <person name="Walter F."/>
            <person name="Albersmeier A."/>
            <person name="Kalinowski J."/>
            <person name="Ruckert C."/>
        </authorList>
    </citation>
    <scope>NUCLEOTIDE SEQUENCE</scope>
    <source>
        <strain evidence="2">JCM 13919</strain>
    </source>
</reference>
<protein>
    <submittedName>
        <fullName evidence="2">Uncharacterized protein</fullName>
    </submittedName>
</protein>
<feature type="region of interest" description="Disordered" evidence="1">
    <location>
        <begin position="175"/>
        <end position="196"/>
    </location>
</feature>
<proteinExistence type="predicted"/>
<gene>
    <name evidence="2" type="ORF">GCM10007966_12230</name>
</gene>
<name>A0A917JU15_9GAMM</name>
<dbReference type="EMBL" id="BMOB01000005">
    <property type="protein sequence ID" value="GGI85200.1"/>
    <property type="molecule type" value="Genomic_DNA"/>
</dbReference>
<evidence type="ECO:0000313" key="2">
    <source>
        <dbReference type="EMBL" id="GGI85200.1"/>
    </source>
</evidence>
<sequence length="196" mass="22215">MSDSPKKTCLKEITAGFLKEIDKLDDIDRTITNENFKGSWGLNNADVSRIRARKSVMEEVFHSLQQDILNQSTLTDKKMPYASKVTAHSERLNAHIDSMTEDKATEVLHNFLKKTDEICNNKEVVQRSPYKNSAERMTTAEKSSALKEHSISKNWVSNLLAKFVKKAREALGIKTSSERLLDESREKASFGKPGMH</sequence>
<dbReference type="RefSeq" id="WP_131776649.1">
    <property type="nucleotide sequence ID" value="NZ_BMOB01000005.1"/>
</dbReference>
<organism evidence="2 3">
    <name type="scientific">Legionella impletisoli</name>
    <dbReference type="NCBI Taxonomy" id="343510"/>
    <lineage>
        <taxon>Bacteria</taxon>
        <taxon>Pseudomonadati</taxon>
        <taxon>Pseudomonadota</taxon>
        <taxon>Gammaproteobacteria</taxon>
        <taxon>Legionellales</taxon>
        <taxon>Legionellaceae</taxon>
        <taxon>Legionella</taxon>
    </lineage>
</organism>
<keyword evidence="3" id="KW-1185">Reference proteome</keyword>
<dbReference type="Proteomes" id="UP000630149">
    <property type="component" value="Unassembled WGS sequence"/>
</dbReference>
<evidence type="ECO:0000313" key="3">
    <source>
        <dbReference type="Proteomes" id="UP000630149"/>
    </source>
</evidence>
<evidence type="ECO:0000256" key="1">
    <source>
        <dbReference type="SAM" id="MobiDB-lite"/>
    </source>
</evidence>
<dbReference type="AlphaFoldDB" id="A0A917JU15"/>
<dbReference type="OrthoDB" id="5638550at2"/>